<feature type="transmembrane region" description="Helical" evidence="6">
    <location>
        <begin position="221"/>
        <end position="250"/>
    </location>
</feature>
<evidence type="ECO:0000313" key="8">
    <source>
        <dbReference type="EMBL" id="KAF7189423.1"/>
    </source>
</evidence>
<reference evidence="8" key="1">
    <citation type="submission" date="2020-04" db="EMBL/GenBank/DDBJ databases">
        <title>Draft genome resource of the tomato pathogen Pseudocercospora fuligena.</title>
        <authorList>
            <person name="Zaccaron A."/>
        </authorList>
    </citation>
    <scope>NUCLEOTIDE SEQUENCE</scope>
    <source>
        <strain evidence="8">PF001</strain>
    </source>
</reference>
<comment type="subcellular location">
    <subcellularLocation>
        <location evidence="1">Membrane</location>
    </subcellularLocation>
</comment>
<evidence type="ECO:0000256" key="2">
    <source>
        <dbReference type="ARBA" id="ARBA00007558"/>
    </source>
</evidence>
<name>A0A8H6RE45_9PEZI</name>
<dbReference type="GO" id="GO:0016020">
    <property type="term" value="C:membrane"/>
    <property type="evidence" value="ECO:0007669"/>
    <property type="project" value="UniProtKB-SubCell"/>
</dbReference>
<evidence type="ECO:0000256" key="6">
    <source>
        <dbReference type="SAM" id="Phobius"/>
    </source>
</evidence>
<protein>
    <submittedName>
        <fullName evidence="8">RUS1 family protein-like</fullName>
    </submittedName>
</protein>
<accession>A0A8H6RE45</accession>
<dbReference type="PANTHER" id="PTHR12770:SF31">
    <property type="entry name" value="RUS FAMILY MEMBER 1"/>
    <property type="match status" value="1"/>
</dbReference>
<dbReference type="EMBL" id="JABCIY010000189">
    <property type="protein sequence ID" value="KAF7189423.1"/>
    <property type="molecule type" value="Genomic_DNA"/>
</dbReference>
<dbReference type="Pfam" id="PF04884">
    <property type="entry name" value="UVB_sens_prot"/>
    <property type="match status" value="1"/>
</dbReference>
<organism evidence="8 9">
    <name type="scientific">Pseudocercospora fuligena</name>
    <dbReference type="NCBI Taxonomy" id="685502"/>
    <lineage>
        <taxon>Eukaryota</taxon>
        <taxon>Fungi</taxon>
        <taxon>Dikarya</taxon>
        <taxon>Ascomycota</taxon>
        <taxon>Pezizomycotina</taxon>
        <taxon>Dothideomycetes</taxon>
        <taxon>Dothideomycetidae</taxon>
        <taxon>Mycosphaerellales</taxon>
        <taxon>Mycosphaerellaceae</taxon>
        <taxon>Pseudocercospora</taxon>
    </lineage>
</organism>
<gene>
    <name evidence="8" type="ORF">HII31_09268</name>
</gene>
<dbReference type="OrthoDB" id="364779at2759"/>
<comment type="similarity">
    <text evidence="2">Belongs to the RUS1 family.</text>
</comment>
<proteinExistence type="inferred from homology"/>
<keyword evidence="5 6" id="KW-0472">Membrane</keyword>
<feature type="domain" description="Protein root UVB sensitive/RUS" evidence="7">
    <location>
        <begin position="46"/>
        <end position="281"/>
    </location>
</feature>
<keyword evidence="3 6" id="KW-0812">Transmembrane</keyword>
<dbReference type="Proteomes" id="UP000660729">
    <property type="component" value="Unassembled WGS sequence"/>
</dbReference>
<dbReference type="InterPro" id="IPR054549">
    <property type="entry name" value="UVB_sens_RUS_dom"/>
</dbReference>
<dbReference type="InterPro" id="IPR006968">
    <property type="entry name" value="RUS_fam"/>
</dbReference>
<evidence type="ECO:0000256" key="3">
    <source>
        <dbReference type="ARBA" id="ARBA00022692"/>
    </source>
</evidence>
<dbReference type="AlphaFoldDB" id="A0A8H6RE45"/>
<evidence type="ECO:0000313" key="9">
    <source>
        <dbReference type="Proteomes" id="UP000660729"/>
    </source>
</evidence>
<keyword evidence="4 6" id="KW-1133">Transmembrane helix</keyword>
<dbReference type="PANTHER" id="PTHR12770">
    <property type="entry name" value="RUS1 FAMILY PROTEIN C16ORF58"/>
    <property type="match status" value="1"/>
</dbReference>
<evidence type="ECO:0000256" key="4">
    <source>
        <dbReference type="ARBA" id="ARBA00022989"/>
    </source>
</evidence>
<evidence type="ECO:0000256" key="5">
    <source>
        <dbReference type="ARBA" id="ARBA00023136"/>
    </source>
</evidence>
<keyword evidence="9" id="KW-1185">Reference proteome</keyword>
<comment type="caution">
    <text evidence="8">The sequence shown here is derived from an EMBL/GenBank/DDBJ whole genome shotgun (WGS) entry which is preliminary data.</text>
</comment>
<evidence type="ECO:0000256" key="1">
    <source>
        <dbReference type="ARBA" id="ARBA00004370"/>
    </source>
</evidence>
<sequence length="463" mass="50633">MAVQSLRITEYDEADTVTATYVQSEGKSQGLSRVDVIPRQDLKSLSQTAWNRAVDVFLPVGYPHSVSEDYLEYQIYDSLQAFSSSIASLLSSRAVLSSVGVGDSTASPTAAIILSILQDSVGRIATILFAHRFGTSLEPECKMYRLLADVLNDTGFVLDCMSPVFPKPIRVVVLSFSSVLRSLCGVAAGSSKASLSAHFAKQGNLGELNAKDSSQETVISLVGMMAGSLVISWITTPIATWTALIVLLSIHLETNRRAVRAVKMRTLTRQRATLVYHQLQQNKTPTPDFVANQERIFERDGVLRNAKAEVLGFCAVGVPLARLLNSIGEQHSQTRSSSLASNKFTQILDLYQSSAFILWSDKSSRSKRSSLFIVVKKNAVARDLILAWWQAVIFAELASSEPSPDEKADGFDQLLKRFSRSLNSAKDLLEKHKSKLKAAGWNLELGAIQTMAATTVTIEHAET</sequence>
<evidence type="ECO:0000259" key="7">
    <source>
        <dbReference type="Pfam" id="PF04884"/>
    </source>
</evidence>